<dbReference type="InterPro" id="IPR004360">
    <property type="entry name" value="Glyas_Fos-R_dOase_dom"/>
</dbReference>
<gene>
    <name evidence="2" type="ORF">ACEG43_45025</name>
</gene>
<dbReference type="Proteomes" id="UP001571476">
    <property type="component" value="Unassembled WGS sequence"/>
</dbReference>
<organism evidence="2 3">
    <name type="scientific">Streptomyces aureus</name>
    <dbReference type="NCBI Taxonomy" id="193461"/>
    <lineage>
        <taxon>Bacteria</taxon>
        <taxon>Bacillati</taxon>
        <taxon>Actinomycetota</taxon>
        <taxon>Actinomycetes</taxon>
        <taxon>Kitasatosporales</taxon>
        <taxon>Streptomycetaceae</taxon>
        <taxon>Streptomyces</taxon>
    </lineage>
</organism>
<dbReference type="RefSeq" id="WP_372567062.1">
    <property type="nucleotide sequence ID" value="NZ_JBGOSP010000054.1"/>
</dbReference>
<protein>
    <submittedName>
        <fullName evidence="2">VOC family protein</fullName>
    </submittedName>
</protein>
<dbReference type="Pfam" id="PF00903">
    <property type="entry name" value="Glyoxalase"/>
    <property type="match status" value="1"/>
</dbReference>
<dbReference type="PROSITE" id="PS51819">
    <property type="entry name" value="VOC"/>
    <property type="match status" value="1"/>
</dbReference>
<name>A0ABV4SY19_9ACTN</name>
<evidence type="ECO:0000313" key="2">
    <source>
        <dbReference type="EMBL" id="MFA3843210.1"/>
    </source>
</evidence>
<reference evidence="2 3" key="1">
    <citation type="submission" date="2024-08" db="EMBL/GenBank/DDBJ databases">
        <title>Genome sequence of Streptomyces aureus CACIA-1.46HGO.</title>
        <authorList>
            <person name="Evangelista-Martinez Z."/>
        </authorList>
    </citation>
    <scope>NUCLEOTIDE SEQUENCE [LARGE SCALE GENOMIC DNA]</scope>
    <source>
        <strain evidence="2 3">CACIA-1.46HGO</strain>
    </source>
</reference>
<dbReference type="CDD" id="cd08351">
    <property type="entry name" value="ChaP_like"/>
    <property type="match status" value="1"/>
</dbReference>
<evidence type="ECO:0000259" key="1">
    <source>
        <dbReference type="PROSITE" id="PS51819"/>
    </source>
</evidence>
<dbReference type="InterPro" id="IPR037523">
    <property type="entry name" value="VOC_core"/>
</dbReference>
<keyword evidence="3" id="KW-1185">Reference proteome</keyword>
<sequence>MSYDQQYPNESALSATAVQLNHTAIYARDRHLSAEFIAAILGLKVGAPFGPFLPVDLDNDVTLDYYEKRDEPIQSQHYAFLVPDAQFDAMIARLEAVGVTYYADPSHTEPGQINRLFGGRGAYFEDPDGHNMEIMTRPYIRP</sequence>
<feature type="domain" description="VOC" evidence="1">
    <location>
        <begin position="19"/>
        <end position="137"/>
    </location>
</feature>
<dbReference type="EMBL" id="JBGOSP010000054">
    <property type="protein sequence ID" value="MFA3843210.1"/>
    <property type="molecule type" value="Genomic_DNA"/>
</dbReference>
<accession>A0ABV4SY19</accession>
<dbReference type="InterPro" id="IPR029068">
    <property type="entry name" value="Glyas_Bleomycin-R_OHBP_Dase"/>
</dbReference>
<proteinExistence type="predicted"/>
<dbReference type="Gene3D" id="3.10.180.10">
    <property type="entry name" value="2,3-Dihydroxybiphenyl 1,2-Dioxygenase, domain 1"/>
    <property type="match status" value="1"/>
</dbReference>
<evidence type="ECO:0000313" key="3">
    <source>
        <dbReference type="Proteomes" id="UP001571476"/>
    </source>
</evidence>
<dbReference type="SUPFAM" id="SSF54593">
    <property type="entry name" value="Glyoxalase/Bleomycin resistance protein/Dihydroxybiphenyl dioxygenase"/>
    <property type="match status" value="1"/>
</dbReference>
<comment type="caution">
    <text evidence="2">The sequence shown here is derived from an EMBL/GenBank/DDBJ whole genome shotgun (WGS) entry which is preliminary data.</text>
</comment>